<comment type="caution">
    <text evidence="1">The sequence shown here is derived from an EMBL/GenBank/DDBJ whole genome shotgun (WGS) entry which is preliminary data.</text>
</comment>
<proteinExistence type="predicted"/>
<evidence type="ECO:0008006" key="3">
    <source>
        <dbReference type="Google" id="ProtNLM"/>
    </source>
</evidence>
<protein>
    <recommendedName>
        <fullName evidence="3">Peptidase M66-like protein</fullName>
    </recommendedName>
</protein>
<accession>A0ABP4BAE2</accession>
<name>A0ABP4BAE2_9ACTN</name>
<keyword evidence="2" id="KW-1185">Reference proteome</keyword>
<sequence>MPRFSMSGIVQQVARADWLRPFLTGFFIDGVEVTQVIQYRHAAEHLTDSDDHGPDNSIQLVADKTAYVRVFVHGVFNDVPNVRASVTVQKMRYGVWVDAGSLVQQMPGSVTALADPDYATERGSLANSLNFVIPAAQMRGTFRLKVSAVSGRQVAEYMQVVNASLLQTLRVRMIPVHYSGDDIAGNHVDLPAPSLADLQSTVRRTLDWYPVSKTPELSVAGQMNWFVPLTGGIVKGKCPDVWNSLLAWLYLVKMADGNKPGWLYYGMLPSTIPRDGTGGCGGGGAGLGAGPVGSQEAMGHEFGHVLDFRHAPCGLTNDPKVDLNYPAYEPYDSETSKMASIGEYGFDLAGPTIISPAVGRDFMSYCNPRWPSLYQYQRMVQHPALNPTWIPGPGDMRPPNVELDLDGPIPHYIPDPPPPWVVDLQSPVLTLMVFGRLVDGQIEVEHVLTLETTVAALGSSLPGTRLDLIDDVGRIVATAPVQVVETAACGDGQGGCGGCSGGCGDPASSGVICAVIPEPPRGSTLRIVRDEEETWIREPAGAPPRVEGLQGAVEGDWVRLTWQEEVYAEKVLRLLRWSADEGETWQVLAGALDAGEATVPVAPLQAGSALVQVIISDGFDTAVSEWTRLDVPSRPPEASILAPASGATVRAGSLVRLWALATDCFGRPLADEQLHWELDGQRVGTGSEVFADLMDFEGDHRAVLVADDGNGRVEVVSDFWASGDGRVPHRRR</sequence>
<organism evidence="1 2">
    <name type="scientific">Kribbella koreensis</name>
    <dbReference type="NCBI Taxonomy" id="57909"/>
    <lineage>
        <taxon>Bacteria</taxon>
        <taxon>Bacillati</taxon>
        <taxon>Actinomycetota</taxon>
        <taxon>Actinomycetes</taxon>
        <taxon>Propionibacteriales</taxon>
        <taxon>Kribbellaceae</taxon>
        <taxon>Kribbella</taxon>
    </lineage>
</organism>
<dbReference type="EMBL" id="BAAAHK010000009">
    <property type="protein sequence ID" value="GAA0946301.1"/>
    <property type="molecule type" value="Genomic_DNA"/>
</dbReference>
<evidence type="ECO:0000313" key="1">
    <source>
        <dbReference type="EMBL" id="GAA0946301.1"/>
    </source>
</evidence>
<dbReference type="RefSeq" id="WP_343972504.1">
    <property type="nucleotide sequence ID" value="NZ_BAAAHK010000009.1"/>
</dbReference>
<gene>
    <name evidence="1" type="ORF">GCM10009554_41970</name>
</gene>
<dbReference type="Proteomes" id="UP001500542">
    <property type="component" value="Unassembled WGS sequence"/>
</dbReference>
<reference evidence="2" key="1">
    <citation type="journal article" date="2019" name="Int. J. Syst. Evol. Microbiol.">
        <title>The Global Catalogue of Microorganisms (GCM) 10K type strain sequencing project: providing services to taxonomists for standard genome sequencing and annotation.</title>
        <authorList>
            <consortium name="The Broad Institute Genomics Platform"/>
            <consortium name="The Broad Institute Genome Sequencing Center for Infectious Disease"/>
            <person name="Wu L."/>
            <person name="Ma J."/>
        </authorList>
    </citation>
    <scope>NUCLEOTIDE SEQUENCE [LARGE SCALE GENOMIC DNA]</scope>
    <source>
        <strain evidence="2">JCM 10977</strain>
    </source>
</reference>
<evidence type="ECO:0000313" key="2">
    <source>
        <dbReference type="Proteomes" id="UP001500542"/>
    </source>
</evidence>